<dbReference type="Gene3D" id="3.40.50.2020">
    <property type="match status" value="1"/>
</dbReference>
<dbReference type="PANTHER" id="PTHR47505:SF1">
    <property type="entry name" value="DNA UTILIZATION PROTEIN YHGH"/>
    <property type="match status" value="1"/>
</dbReference>
<evidence type="ECO:0000259" key="2">
    <source>
        <dbReference type="Pfam" id="PF00156"/>
    </source>
</evidence>
<dbReference type="EMBL" id="WAIE01000001">
    <property type="protein sequence ID" value="KAB1443106.1"/>
    <property type="molecule type" value="Genomic_DNA"/>
</dbReference>
<dbReference type="InterPro" id="IPR044005">
    <property type="entry name" value="DZR_2"/>
</dbReference>
<dbReference type="SUPFAM" id="SSF53271">
    <property type="entry name" value="PRTase-like"/>
    <property type="match status" value="1"/>
</dbReference>
<dbReference type="Pfam" id="PF18912">
    <property type="entry name" value="DZR_2"/>
    <property type="match status" value="1"/>
</dbReference>
<feature type="domain" description="Double zinc ribbon" evidence="3">
    <location>
        <begin position="21"/>
        <end position="71"/>
    </location>
</feature>
<gene>
    <name evidence="4" type="ORF">F8A88_02245</name>
</gene>
<dbReference type="CDD" id="cd06223">
    <property type="entry name" value="PRTases_typeI"/>
    <property type="match status" value="1"/>
</dbReference>
<reference evidence="4 5" key="1">
    <citation type="journal article" date="2017" name="Int. J. Syst. Evol. Microbiol.">
        <title>Desulfovibrio senegalensis sp. nov., a mesophilic sulfate reducer isolated from marine sediment.</title>
        <authorList>
            <person name="Thioye A."/>
            <person name="Gam Z.B.A."/>
            <person name="Mbengue M."/>
            <person name="Cayol J.L."/>
            <person name="Joseph-Bartoli M."/>
            <person name="Toure-Kane C."/>
            <person name="Labat M."/>
        </authorList>
    </citation>
    <scope>NUCLEOTIDE SEQUENCE [LARGE SCALE GENOMIC DNA]</scope>
    <source>
        <strain evidence="4 5">DSM 101509</strain>
    </source>
</reference>
<evidence type="ECO:0000259" key="3">
    <source>
        <dbReference type="Pfam" id="PF18912"/>
    </source>
</evidence>
<dbReference type="InterPro" id="IPR029057">
    <property type="entry name" value="PRTase-like"/>
</dbReference>
<dbReference type="OrthoDB" id="9779910at2"/>
<protein>
    <submittedName>
        <fullName evidence="4">ComF family protein</fullName>
    </submittedName>
</protein>
<dbReference type="Pfam" id="PF00156">
    <property type="entry name" value="Pribosyltran"/>
    <property type="match status" value="1"/>
</dbReference>
<comment type="caution">
    <text evidence="4">The sequence shown here is derived from an EMBL/GenBank/DDBJ whole genome shotgun (WGS) entry which is preliminary data.</text>
</comment>
<dbReference type="Proteomes" id="UP000438699">
    <property type="component" value="Unassembled WGS sequence"/>
</dbReference>
<feature type="domain" description="Phosphoribosyltransferase" evidence="2">
    <location>
        <begin position="148"/>
        <end position="235"/>
    </location>
</feature>
<accession>A0A6N6N4X3</accession>
<evidence type="ECO:0000313" key="4">
    <source>
        <dbReference type="EMBL" id="KAB1443106.1"/>
    </source>
</evidence>
<dbReference type="InterPro" id="IPR000836">
    <property type="entry name" value="PRTase_dom"/>
</dbReference>
<dbReference type="AlphaFoldDB" id="A0A6N6N4X3"/>
<dbReference type="InterPro" id="IPR051910">
    <property type="entry name" value="ComF/GntX_DNA_util-trans"/>
</dbReference>
<dbReference type="RefSeq" id="WP_151149435.1">
    <property type="nucleotide sequence ID" value="NZ_WAIE01000001.1"/>
</dbReference>
<organism evidence="4 5">
    <name type="scientific">Pseudodesulfovibrio senegalensis</name>
    <dbReference type="NCBI Taxonomy" id="1721087"/>
    <lineage>
        <taxon>Bacteria</taxon>
        <taxon>Pseudomonadati</taxon>
        <taxon>Thermodesulfobacteriota</taxon>
        <taxon>Desulfovibrionia</taxon>
        <taxon>Desulfovibrionales</taxon>
        <taxon>Desulfovibrionaceae</taxon>
    </lineage>
</organism>
<keyword evidence="5" id="KW-1185">Reference proteome</keyword>
<sequence>MSMVRRALARLARLATTGRGRCAVCGTQHARNRLCPECAEHLRPRTGGFCPRCGLIFGENNDPVHLCAACRTTPPPWDALGFHGPHEGLLRELVLAFKFRQGLHLSALLRHMITQAQVRMDTPAPQLVIPVPLHKKRLVWRGYNQSLELARPVARTAQATLDRNALRRTRHTEPQTRLKPDQRRTNIRGAFAADGSVQGKNVLLVDDVLTTGATLTECARTLRKAGAVRIDVLVLSVAGRQS</sequence>
<comment type="similarity">
    <text evidence="1">Belongs to the ComF/GntX family.</text>
</comment>
<dbReference type="PANTHER" id="PTHR47505">
    <property type="entry name" value="DNA UTILIZATION PROTEIN YHGH"/>
    <property type="match status" value="1"/>
</dbReference>
<evidence type="ECO:0000256" key="1">
    <source>
        <dbReference type="ARBA" id="ARBA00008007"/>
    </source>
</evidence>
<name>A0A6N6N4X3_9BACT</name>
<proteinExistence type="inferred from homology"/>
<evidence type="ECO:0000313" key="5">
    <source>
        <dbReference type="Proteomes" id="UP000438699"/>
    </source>
</evidence>